<dbReference type="Proteomes" id="UP001432000">
    <property type="component" value="Chromosome"/>
</dbReference>
<feature type="transmembrane region" description="Helical" evidence="7">
    <location>
        <begin position="275"/>
        <end position="296"/>
    </location>
</feature>
<evidence type="ECO:0000256" key="1">
    <source>
        <dbReference type="ARBA" id="ARBA00004651"/>
    </source>
</evidence>
<evidence type="ECO:0000256" key="6">
    <source>
        <dbReference type="ARBA" id="ARBA00023136"/>
    </source>
</evidence>
<dbReference type="InterPro" id="IPR004869">
    <property type="entry name" value="MMPL_dom"/>
</dbReference>
<evidence type="ECO:0000256" key="7">
    <source>
        <dbReference type="SAM" id="Phobius"/>
    </source>
</evidence>
<name>A0ABZ2PKJ5_9NOCA</name>
<feature type="transmembrane region" description="Helical" evidence="7">
    <location>
        <begin position="513"/>
        <end position="532"/>
    </location>
</feature>
<protein>
    <submittedName>
        <fullName evidence="9">MMPL family transporter</fullName>
    </submittedName>
</protein>
<dbReference type="PANTHER" id="PTHR33406">
    <property type="entry name" value="MEMBRANE PROTEIN MJ1562-RELATED"/>
    <property type="match status" value="1"/>
</dbReference>
<evidence type="ECO:0000313" key="9">
    <source>
        <dbReference type="EMBL" id="WXG66906.1"/>
    </source>
</evidence>
<dbReference type="RefSeq" id="WP_338886344.1">
    <property type="nucleotide sequence ID" value="NZ_CP147846.1"/>
</dbReference>
<comment type="subcellular location">
    <subcellularLocation>
        <location evidence="1">Cell membrane</location>
        <topology evidence="1">Multi-pass membrane protein</topology>
    </subcellularLocation>
</comment>
<evidence type="ECO:0000259" key="8">
    <source>
        <dbReference type="Pfam" id="PF03176"/>
    </source>
</evidence>
<feature type="transmembrane region" description="Helical" evidence="7">
    <location>
        <begin position="363"/>
        <end position="385"/>
    </location>
</feature>
<dbReference type="Pfam" id="PF03176">
    <property type="entry name" value="MMPL"/>
    <property type="match status" value="2"/>
</dbReference>
<dbReference type="EMBL" id="CP147846">
    <property type="protein sequence ID" value="WXG66906.1"/>
    <property type="molecule type" value="Genomic_DNA"/>
</dbReference>
<feature type="domain" description="Membrane transport protein MMPL" evidence="8">
    <location>
        <begin position="44"/>
        <end position="364"/>
    </location>
</feature>
<feature type="transmembrane region" description="Helical" evidence="7">
    <location>
        <begin position="541"/>
        <end position="560"/>
    </location>
</feature>
<feature type="transmembrane region" description="Helical" evidence="7">
    <location>
        <begin position="223"/>
        <end position="247"/>
    </location>
</feature>
<feature type="domain" description="Membrane transport protein MMPL" evidence="8">
    <location>
        <begin position="432"/>
        <end position="690"/>
    </location>
</feature>
<accession>A0ABZ2PKJ5</accession>
<evidence type="ECO:0000256" key="4">
    <source>
        <dbReference type="ARBA" id="ARBA00022692"/>
    </source>
</evidence>
<dbReference type="InterPro" id="IPR050545">
    <property type="entry name" value="Mycobact_MmpL"/>
</dbReference>
<keyword evidence="10" id="KW-1185">Reference proteome</keyword>
<proteinExistence type="inferred from homology"/>
<dbReference type="Gene3D" id="1.20.1640.10">
    <property type="entry name" value="Multidrug efflux transporter AcrB transmembrane domain"/>
    <property type="match status" value="2"/>
</dbReference>
<feature type="transmembrane region" description="Helical" evidence="7">
    <location>
        <begin position="302"/>
        <end position="327"/>
    </location>
</feature>
<keyword evidence="5 7" id="KW-1133">Transmembrane helix</keyword>
<comment type="similarity">
    <text evidence="2">Belongs to the resistance-nodulation-cell division (RND) (TC 2.A.6) family. MmpL subfamily.</text>
</comment>
<evidence type="ECO:0000256" key="5">
    <source>
        <dbReference type="ARBA" id="ARBA00022989"/>
    </source>
</evidence>
<dbReference type="PANTHER" id="PTHR33406:SF11">
    <property type="entry name" value="MEMBRANE PROTEIN SCO6666-RELATED"/>
    <property type="match status" value="1"/>
</dbReference>
<feature type="transmembrane region" description="Helical" evidence="7">
    <location>
        <begin position="580"/>
        <end position="604"/>
    </location>
</feature>
<organism evidence="9 10">
    <name type="scientific">Rhodococcus sovatensis</name>
    <dbReference type="NCBI Taxonomy" id="1805840"/>
    <lineage>
        <taxon>Bacteria</taxon>
        <taxon>Bacillati</taxon>
        <taxon>Actinomycetota</taxon>
        <taxon>Actinomycetes</taxon>
        <taxon>Mycobacteriales</taxon>
        <taxon>Nocardiaceae</taxon>
        <taxon>Rhodococcus</taxon>
    </lineage>
</organism>
<sequence length="709" mass="74507">MEAIIGRARLVVATSIAVVLAAGIWGAGVLSDLSLGGYSDPGSEAAQVDDIVDAEFGRTAPDIAIVYTPRDGRSIDDIRGVVEANLSEIDASLLVRAPLTYWNVPPAFAEGLASFDRRSVVAVLTFTGNEDTRVKSYRDIKDARMLDGIDVEFGGFSAIADAYNTQARADLIRAEIITFPILMVLLLVIFGGITAAAVPLCIGGSSILASLAVMRVLTNFTEVSIFATNIATLVSLGMAVDYSLFVLTRFREELRRGSTPEDAVRRTMATAGRTVAFSGLLLVCGFIGMLIFPQAMVRSLGFGGMAAVGAAAFVSLTALPATLMLLGHRINSLSWRKGAIDRGDERAERFWGSVASRVMRRPILVAVAILAFLALLSAPVFGLTLGDLDHKGLPQDAPARIATDKLFSDFPLANSGVTIMVQSAEGGSPDPLAVQEVSNEVASQNGIAAAAPAGEAENFAVVRAILSSPDRTEGALAAVDSIREITPPDGTVIRVGGPTALSQDGISAIYDTIPWMFAIMIASTFVVTTAAFRSIVLSVKAIFMAMVSLAATFGVLTWIFDDGHGAGVLGITPGPVQATMSILILAVVFGLSTDYEIFLLSRIVEAHDRGASTREAVRIGAARTGRVVTAAALLLITVTAAFSLSELSMMRLLGIGVIVGLILDATVVRMLLVPALVALMGNANWWLHPSSSTPESDQVLQDKDSAHAG</sequence>
<keyword evidence="3" id="KW-1003">Cell membrane</keyword>
<evidence type="ECO:0000256" key="2">
    <source>
        <dbReference type="ARBA" id="ARBA00010157"/>
    </source>
</evidence>
<dbReference type="SUPFAM" id="SSF82866">
    <property type="entry name" value="Multidrug efflux transporter AcrB transmembrane domain"/>
    <property type="match status" value="2"/>
</dbReference>
<gene>
    <name evidence="9" type="ORF">WDS16_16710</name>
</gene>
<feature type="transmembrane region" description="Helical" evidence="7">
    <location>
        <begin position="625"/>
        <end position="644"/>
    </location>
</feature>
<feature type="transmembrane region" description="Helical" evidence="7">
    <location>
        <begin position="171"/>
        <end position="190"/>
    </location>
</feature>
<evidence type="ECO:0000256" key="3">
    <source>
        <dbReference type="ARBA" id="ARBA00022475"/>
    </source>
</evidence>
<evidence type="ECO:0000313" key="10">
    <source>
        <dbReference type="Proteomes" id="UP001432000"/>
    </source>
</evidence>
<keyword evidence="6 7" id="KW-0472">Membrane</keyword>
<reference evidence="9 10" key="1">
    <citation type="submission" date="2024-03" db="EMBL/GenBank/DDBJ databases">
        <title>Natural products discovery in diverse microorganisms through a two-stage MS feature dereplication strategy.</title>
        <authorList>
            <person name="Zhang R."/>
        </authorList>
    </citation>
    <scope>NUCLEOTIDE SEQUENCE [LARGE SCALE GENOMIC DNA]</scope>
    <source>
        <strain evidence="9 10">18930</strain>
    </source>
</reference>
<feature type="transmembrane region" description="Helical" evidence="7">
    <location>
        <begin position="650"/>
        <end position="672"/>
    </location>
</feature>
<keyword evidence="4 7" id="KW-0812">Transmembrane</keyword>